<reference evidence="1 2" key="1">
    <citation type="submission" date="2020-08" db="EMBL/GenBank/DDBJ databases">
        <title>Genomic Encyclopedia of Type Strains, Phase IV (KMG-V): Genome sequencing to study the core and pangenomes of soil and plant-associated prokaryotes.</title>
        <authorList>
            <person name="Whitman W."/>
        </authorList>
    </citation>
    <scope>NUCLEOTIDE SEQUENCE [LARGE SCALE GENOMIC DNA]</scope>
    <source>
        <strain evidence="1 2">SRMrh-85</strain>
    </source>
</reference>
<keyword evidence="2" id="KW-1185">Reference proteome</keyword>
<dbReference type="SUPFAM" id="SSF51905">
    <property type="entry name" value="FAD/NAD(P)-binding domain"/>
    <property type="match status" value="1"/>
</dbReference>
<organism evidence="1 2">
    <name type="scientific">Paraburkholderia silvatlantica</name>
    <dbReference type="NCBI Taxonomy" id="321895"/>
    <lineage>
        <taxon>Bacteria</taxon>
        <taxon>Pseudomonadati</taxon>
        <taxon>Pseudomonadota</taxon>
        <taxon>Betaproteobacteria</taxon>
        <taxon>Burkholderiales</taxon>
        <taxon>Burkholderiaceae</taxon>
        <taxon>Paraburkholderia</taxon>
    </lineage>
</organism>
<dbReference type="RefSeq" id="WP_110387561.1">
    <property type="nucleotide sequence ID" value="NZ_JACHVZ010000023.1"/>
</dbReference>
<accession>A0ABR6FZ58</accession>
<proteinExistence type="predicted"/>
<name>A0ABR6FZ58_9BURK</name>
<dbReference type="EMBL" id="JACHVZ010000023">
    <property type="protein sequence ID" value="MBB2932055.1"/>
    <property type="molecule type" value="Genomic_DNA"/>
</dbReference>
<comment type="caution">
    <text evidence="1">The sequence shown here is derived from an EMBL/GenBank/DDBJ whole genome shotgun (WGS) entry which is preliminary data.</text>
</comment>
<evidence type="ECO:0000313" key="2">
    <source>
        <dbReference type="Proteomes" id="UP000533533"/>
    </source>
</evidence>
<dbReference type="InterPro" id="IPR036188">
    <property type="entry name" value="FAD/NAD-bd_sf"/>
</dbReference>
<evidence type="ECO:0000313" key="1">
    <source>
        <dbReference type="EMBL" id="MBB2932055.1"/>
    </source>
</evidence>
<sequence>MNDEVVIAGCGIAGGFLALRCLQLGLKPTLLRTPGVAIGGVEIIPASVVSMLDALKLDDVFDAMDAGLGEGMERRFHDGTSDAALGRSLHIERLRLRACVITEAVRRGARVRDVERLPPVDDGAMSVDATGQRAAWSRPVVRCGRAFADVFIGARTVAPGTARLAALHHGWAYLATDELTTTIGVIGGERSSRPALDAVVREALCLAADTTFEFAGRRPAWMQWATEPIAGRRLSIGDAAVHHSPIGGRGVAFALGSAFAAASVLATWKNDPDAEVTASAYYAGYVAAEVRRHLKFLSGREQETLKLECMPERVRWVVAPAATAISIDSRLVIDDAFMLATGELVRWAGGFDLKRLFELTWKGASSADVIDDLLAQGLTAAAANAALTWAIDQGLVKPERSSLRPR</sequence>
<dbReference type="Proteomes" id="UP000533533">
    <property type="component" value="Unassembled WGS sequence"/>
</dbReference>
<protein>
    <submittedName>
        <fullName evidence="1">Flavin-dependent dehydrogenase</fullName>
    </submittedName>
</protein>
<dbReference type="Gene3D" id="3.50.50.60">
    <property type="entry name" value="FAD/NAD(P)-binding domain"/>
    <property type="match status" value="1"/>
</dbReference>
<gene>
    <name evidence="1" type="ORF">FHX59_006529</name>
</gene>